<accession>A0A4R0XKD7</accession>
<feature type="transmembrane region" description="Helical" evidence="9">
    <location>
        <begin position="472"/>
        <end position="492"/>
    </location>
</feature>
<evidence type="ECO:0000256" key="3">
    <source>
        <dbReference type="ARBA" id="ARBA00022448"/>
    </source>
</evidence>
<dbReference type="SUPFAM" id="SSF161098">
    <property type="entry name" value="MetI-like"/>
    <property type="match status" value="2"/>
</dbReference>
<dbReference type="PANTHER" id="PTHR30425">
    <property type="entry name" value="PHOSPHATE TRANSPORT SYSTEM PERMEASE PROTEIN PST"/>
    <property type="match status" value="1"/>
</dbReference>
<dbReference type="NCBIfam" id="TIGR00974">
    <property type="entry name" value="3a0107s02c"/>
    <property type="match status" value="1"/>
</dbReference>
<dbReference type="InterPro" id="IPR000515">
    <property type="entry name" value="MetI-like"/>
</dbReference>
<dbReference type="PANTHER" id="PTHR30425:SF1">
    <property type="entry name" value="PHOSPHATE TRANSPORT SYSTEM PERMEASE PROTEIN PSTC"/>
    <property type="match status" value="1"/>
</dbReference>
<dbReference type="PROSITE" id="PS50928">
    <property type="entry name" value="ABC_TM1"/>
    <property type="match status" value="2"/>
</dbReference>
<dbReference type="Gene3D" id="1.10.3720.10">
    <property type="entry name" value="MetI-like"/>
    <property type="match status" value="2"/>
</dbReference>
<evidence type="ECO:0000256" key="7">
    <source>
        <dbReference type="ARBA" id="ARBA00022989"/>
    </source>
</evidence>
<keyword evidence="6 9" id="KW-0812">Transmembrane</keyword>
<organism evidence="11 12">
    <name type="scientific">Mycoplasma todarodis</name>
    <dbReference type="NCBI Taxonomy" id="1937191"/>
    <lineage>
        <taxon>Bacteria</taxon>
        <taxon>Bacillati</taxon>
        <taxon>Mycoplasmatota</taxon>
        <taxon>Mollicutes</taxon>
        <taxon>Mycoplasmataceae</taxon>
        <taxon>Mycoplasma</taxon>
    </lineage>
</organism>
<feature type="transmembrane region" description="Helical" evidence="9">
    <location>
        <begin position="355"/>
        <end position="378"/>
    </location>
</feature>
<feature type="transmembrane region" description="Helical" evidence="9">
    <location>
        <begin position="202"/>
        <end position="223"/>
    </location>
</feature>
<feature type="transmembrane region" description="Helical" evidence="9">
    <location>
        <begin position="599"/>
        <end position="619"/>
    </location>
</feature>
<evidence type="ECO:0000259" key="10">
    <source>
        <dbReference type="PROSITE" id="PS50928"/>
    </source>
</evidence>
<dbReference type="InterPro" id="IPR035906">
    <property type="entry name" value="MetI-like_sf"/>
</dbReference>
<protein>
    <recommendedName>
        <fullName evidence="9">Phosphate transport system permease protein PstA</fullName>
    </recommendedName>
</protein>
<feature type="transmembrane region" description="Helical" evidence="9">
    <location>
        <begin position="20"/>
        <end position="41"/>
    </location>
</feature>
<sequence>MISKKISKRKRIIDKVSKNLILFLSSISVSIILVIIGFVFIKTLPMFKDQDWAHKFNSKYGIINGLITTFVIAALALTIAIWIGTRIAIFIFFKIKNKKIKATLRFVNELLAGIPSVVFGLFGIFALSPIIGKWMHADFTTGSIYSVIIVLAMMVIPTVSSLTLNALKGVPSHHYQGALALGNTKNQSIYKVVLRSIRKQRIVIMILSLGRVIGETMAVSMLIQSHPINPFVHENGFIGFLRGNSGNVATIIPNNMFPQSGDLNISRGYVYAIGFIILTFILILNGFIAYLFRNKQNKSIKTNKETKVKQEVKKWIENKIIFNITTIKNKMIYLSLFFVKDKKSRIKVFYQFRKTLLEMIAVIIGFGLVFWIFGYVLIKGGNYFQFQHLTNPSANHGDTVGQALIVTCILVLGSIIICMPFAFALAIWFSEYSQNTKPTKVMRFLIDALQSTPSILFGMFGMVFFIQTLHVGRTFSLTAGILTMSIVILPMFTRTIEQSLQDVPVTLRHASMALGETKFGTIRKIILPSALKGIVTGVILSIGRIISETAPVYLVMGLSPAWFIKGDSGAQVITTRIYVNVTTPSNLSMGNAWAWETSFVAMILIMFLYAFANIIGWILEKRSEGKFRFKKWIKIKIKEHYEK</sequence>
<feature type="transmembrane region" description="Helical" evidence="9">
    <location>
        <begin position="61"/>
        <end position="89"/>
    </location>
</feature>
<evidence type="ECO:0000256" key="9">
    <source>
        <dbReference type="RuleBase" id="RU363043"/>
    </source>
</evidence>
<feature type="domain" description="ABC transmembrane type-1" evidence="10">
    <location>
        <begin position="404"/>
        <end position="616"/>
    </location>
</feature>
<feature type="domain" description="ABC transmembrane type-1" evidence="10">
    <location>
        <begin position="66"/>
        <end position="288"/>
    </location>
</feature>
<feature type="transmembrane region" description="Helical" evidence="9">
    <location>
        <begin position="269"/>
        <end position="292"/>
    </location>
</feature>
<gene>
    <name evidence="11" type="primary">pstA</name>
    <name evidence="11" type="ORF">C4B25_02320</name>
</gene>
<dbReference type="AlphaFoldDB" id="A0A4R0XKD7"/>
<feature type="transmembrane region" description="Helical" evidence="9">
    <location>
        <begin position="144"/>
        <end position="167"/>
    </location>
</feature>
<evidence type="ECO:0000256" key="8">
    <source>
        <dbReference type="ARBA" id="ARBA00023136"/>
    </source>
</evidence>
<proteinExistence type="inferred from homology"/>
<dbReference type="InterPro" id="IPR005672">
    <property type="entry name" value="Phosphate_PstA"/>
</dbReference>
<dbReference type="GO" id="GO:0005886">
    <property type="term" value="C:plasma membrane"/>
    <property type="evidence" value="ECO:0007669"/>
    <property type="project" value="UniProtKB-SubCell"/>
</dbReference>
<dbReference type="GO" id="GO:0035435">
    <property type="term" value="P:phosphate ion transmembrane transport"/>
    <property type="evidence" value="ECO:0007669"/>
    <property type="project" value="InterPro"/>
</dbReference>
<feature type="transmembrane region" description="Helical" evidence="9">
    <location>
        <begin position="525"/>
        <end position="546"/>
    </location>
</feature>
<keyword evidence="12" id="KW-1185">Reference proteome</keyword>
<reference evidence="11 12" key="1">
    <citation type="submission" date="2018-02" db="EMBL/GenBank/DDBJ databases">
        <title>Mycoplasma marinum and Mycoplasma todarodis sp. nov., moderately halophilic and psychrotolerant mycoplasmas isolated from cephalopods.</title>
        <authorList>
            <person name="Viver T."/>
        </authorList>
    </citation>
    <scope>NUCLEOTIDE SEQUENCE [LARGE SCALE GENOMIC DNA]</scope>
    <source>
        <strain evidence="11 12">5H</strain>
    </source>
</reference>
<dbReference type="Proteomes" id="UP000291072">
    <property type="component" value="Unassembled WGS sequence"/>
</dbReference>
<keyword evidence="3" id="KW-0813">Transport</keyword>
<feature type="transmembrane region" description="Helical" evidence="9">
    <location>
        <begin position="441"/>
        <end position="466"/>
    </location>
</feature>
<feature type="transmembrane region" description="Helical" evidence="9">
    <location>
        <begin position="110"/>
        <end position="132"/>
    </location>
</feature>
<comment type="caution">
    <text evidence="11">The sequence shown here is derived from an EMBL/GenBank/DDBJ whole genome shotgun (WGS) entry which is preliminary data.</text>
</comment>
<evidence type="ECO:0000313" key="11">
    <source>
        <dbReference type="EMBL" id="TCG11103.1"/>
    </source>
</evidence>
<feature type="transmembrane region" description="Helical" evidence="9">
    <location>
        <begin position="403"/>
        <end position="429"/>
    </location>
</feature>
<dbReference type="InterPro" id="IPR051124">
    <property type="entry name" value="Phosphate_Transport_Permease"/>
</dbReference>
<keyword evidence="5" id="KW-0592">Phosphate transport</keyword>
<evidence type="ECO:0000256" key="6">
    <source>
        <dbReference type="ARBA" id="ARBA00022692"/>
    </source>
</evidence>
<evidence type="ECO:0000256" key="2">
    <source>
        <dbReference type="ARBA" id="ARBA00007069"/>
    </source>
</evidence>
<dbReference type="GO" id="GO:0005315">
    <property type="term" value="F:phosphate transmembrane transporter activity"/>
    <property type="evidence" value="ECO:0007669"/>
    <property type="project" value="InterPro"/>
</dbReference>
<dbReference type="CDD" id="cd06261">
    <property type="entry name" value="TM_PBP2"/>
    <property type="match status" value="2"/>
</dbReference>
<keyword evidence="7 9" id="KW-1133">Transmembrane helix</keyword>
<keyword evidence="8 9" id="KW-0472">Membrane</keyword>
<evidence type="ECO:0000256" key="5">
    <source>
        <dbReference type="ARBA" id="ARBA00022592"/>
    </source>
</evidence>
<comment type="subcellular location">
    <subcellularLocation>
        <location evidence="1 9">Cell membrane</location>
        <topology evidence="1 9">Multi-pass membrane protein</topology>
    </subcellularLocation>
</comment>
<evidence type="ECO:0000256" key="4">
    <source>
        <dbReference type="ARBA" id="ARBA00022475"/>
    </source>
</evidence>
<keyword evidence="4 9" id="KW-1003">Cell membrane</keyword>
<dbReference type="OrthoDB" id="9785113at2"/>
<evidence type="ECO:0000256" key="1">
    <source>
        <dbReference type="ARBA" id="ARBA00004651"/>
    </source>
</evidence>
<comment type="similarity">
    <text evidence="2 9">Belongs to the binding-protein-dependent transport system permease family. CysTW subfamily.</text>
</comment>
<evidence type="ECO:0000313" key="12">
    <source>
        <dbReference type="Proteomes" id="UP000291072"/>
    </source>
</evidence>
<name>A0A4R0XKD7_9MOLU</name>
<dbReference type="Pfam" id="PF00528">
    <property type="entry name" value="BPD_transp_1"/>
    <property type="match status" value="2"/>
</dbReference>
<dbReference type="EMBL" id="PSZP01000013">
    <property type="protein sequence ID" value="TCG11103.1"/>
    <property type="molecule type" value="Genomic_DNA"/>
</dbReference>